<comment type="similarity">
    <text evidence="2">Belongs to the glycosyl hydrolase 29 family.</text>
</comment>
<evidence type="ECO:0000313" key="10">
    <source>
        <dbReference type="Proteomes" id="UP001560573"/>
    </source>
</evidence>
<evidence type="ECO:0000256" key="5">
    <source>
        <dbReference type="ARBA" id="ARBA00022801"/>
    </source>
</evidence>
<evidence type="ECO:0000256" key="2">
    <source>
        <dbReference type="ARBA" id="ARBA00007951"/>
    </source>
</evidence>
<evidence type="ECO:0000256" key="6">
    <source>
        <dbReference type="ARBA" id="ARBA00023295"/>
    </source>
</evidence>
<dbReference type="SMART" id="SM00812">
    <property type="entry name" value="Alpha_L_fucos"/>
    <property type="match status" value="1"/>
</dbReference>
<evidence type="ECO:0000256" key="3">
    <source>
        <dbReference type="ARBA" id="ARBA00012662"/>
    </source>
</evidence>
<feature type="signal peptide" evidence="7">
    <location>
        <begin position="1"/>
        <end position="20"/>
    </location>
</feature>
<organism evidence="9 10">
    <name type="scientific">Danxiaibacter flavus</name>
    <dbReference type="NCBI Taxonomy" id="3049108"/>
    <lineage>
        <taxon>Bacteria</taxon>
        <taxon>Pseudomonadati</taxon>
        <taxon>Bacteroidota</taxon>
        <taxon>Chitinophagia</taxon>
        <taxon>Chitinophagales</taxon>
        <taxon>Chitinophagaceae</taxon>
        <taxon>Danxiaibacter</taxon>
    </lineage>
</organism>
<keyword evidence="4 7" id="KW-0732">Signal</keyword>
<dbReference type="Proteomes" id="UP001560573">
    <property type="component" value="Unassembled WGS sequence"/>
</dbReference>
<name>A0ABV3ZI53_9BACT</name>
<dbReference type="InterPro" id="IPR017853">
    <property type="entry name" value="GH"/>
</dbReference>
<dbReference type="SUPFAM" id="SSF51445">
    <property type="entry name" value="(Trans)glycosidases"/>
    <property type="match status" value="1"/>
</dbReference>
<dbReference type="Pfam" id="PF01120">
    <property type="entry name" value="Alpha_L_fucos"/>
    <property type="match status" value="1"/>
</dbReference>
<dbReference type="Gene3D" id="2.60.40.1180">
    <property type="entry name" value="Golgi alpha-mannosidase II"/>
    <property type="match status" value="1"/>
</dbReference>
<dbReference type="Gene3D" id="3.20.20.80">
    <property type="entry name" value="Glycosidases"/>
    <property type="match status" value="1"/>
</dbReference>
<feature type="domain" description="Glycoside hydrolase family 29 N-terminal" evidence="8">
    <location>
        <begin position="20"/>
        <end position="336"/>
    </location>
</feature>
<accession>A0ABV3ZI53</accession>
<keyword evidence="5" id="KW-0378">Hydrolase</keyword>
<evidence type="ECO:0000256" key="4">
    <source>
        <dbReference type="ARBA" id="ARBA00022729"/>
    </source>
</evidence>
<feature type="chain" id="PRO_5046043644" description="alpha-L-fucosidase" evidence="7">
    <location>
        <begin position="21"/>
        <end position="434"/>
    </location>
</feature>
<protein>
    <recommendedName>
        <fullName evidence="3">alpha-L-fucosidase</fullName>
        <ecNumber evidence="3">3.2.1.51</ecNumber>
    </recommendedName>
</protein>
<dbReference type="InterPro" id="IPR016286">
    <property type="entry name" value="FUC_metazoa-typ"/>
</dbReference>
<dbReference type="InterPro" id="IPR000933">
    <property type="entry name" value="Glyco_hydro_29"/>
</dbReference>
<dbReference type="PRINTS" id="PR00741">
    <property type="entry name" value="GLHYDRLASE29"/>
</dbReference>
<dbReference type="EMBL" id="JAULBC010000006">
    <property type="protein sequence ID" value="MEX6689542.1"/>
    <property type="molecule type" value="Genomic_DNA"/>
</dbReference>
<dbReference type="PIRSF" id="PIRSF001092">
    <property type="entry name" value="Alpha-L-fucosidase"/>
    <property type="match status" value="1"/>
</dbReference>
<comment type="function">
    <text evidence="1">Alpha-L-fucosidase is responsible for hydrolyzing the alpha-1,6-linked fucose joined to the reducing-end N-acetylglucosamine of the carbohydrate moieties of glycoproteins.</text>
</comment>
<dbReference type="RefSeq" id="WP_369330949.1">
    <property type="nucleotide sequence ID" value="NZ_JAULBC010000006.1"/>
</dbReference>
<comment type="caution">
    <text evidence="9">The sequence shown here is derived from an EMBL/GenBank/DDBJ whole genome shotgun (WGS) entry which is preliminary data.</text>
</comment>
<dbReference type="InterPro" id="IPR013780">
    <property type="entry name" value="Glyco_hydro_b"/>
</dbReference>
<gene>
    <name evidence="9" type="ORF">QTN47_18685</name>
</gene>
<evidence type="ECO:0000256" key="1">
    <source>
        <dbReference type="ARBA" id="ARBA00004071"/>
    </source>
</evidence>
<evidence type="ECO:0000256" key="7">
    <source>
        <dbReference type="SAM" id="SignalP"/>
    </source>
</evidence>
<keyword evidence="10" id="KW-1185">Reference proteome</keyword>
<evidence type="ECO:0000313" key="9">
    <source>
        <dbReference type="EMBL" id="MEX6689542.1"/>
    </source>
</evidence>
<reference evidence="9 10" key="1">
    <citation type="submission" date="2023-07" db="EMBL/GenBank/DDBJ databases">
        <authorList>
            <person name="Lian W.-H."/>
        </authorList>
    </citation>
    <scope>NUCLEOTIDE SEQUENCE [LARGE SCALE GENOMIC DNA]</scope>
    <source>
        <strain evidence="9 10">SYSU DXS3180</strain>
    </source>
</reference>
<sequence>MNKRITWLSFLIVLSMTAYSQNKTSKAVVKDFMNKRFGMFIHWGPVSLRGTEIGWSRGKDVPVDEYDSLYKEFDPVLFNADDMVSIAKQAGMKYLTITARHHDGFCLWPTAYTDFNIMHSPYKKDIVGALAAACKKQGIKFCIYYSVLDWHHPDYPNHSPSGQDPDPKSDMNKYIVFMKNQLKELITKYDPYMLWFDGAWEKPWTEEMGRDMYAYLKQLKPDVITNNRLGKEMAGIDNAKIDESKMVGDYDTPEQVVGKLNMNMPWESCFTICNQWSWKPNDKMKSLRECLAIISQTAGGNGNLLLNVGPMPDGRIEARQATRLREIGDWLKTNGEAIYNTSGGPYEPTANYATTRKGNNIYLHVIKTDTASITLKNLPGKQVKNAHVLNGEKITVENDRDSFRVLLPTALAGKQEYVVVLELNGNAEALPVIH</sequence>
<evidence type="ECO:0000259" key="8">
    <source>
        <dbReference type="Pfam" id="PF01120"/>
    </source>
</evidence>
<dbReference type="PANTHER" id="PTHR10030">
    <property type="entry name" value="ALPHA-L-FUCOSIDASE"/>
    <property type="match status" value="1"/>
</dbReference>
<keyword evidence="6" id="KW-0326">Glycosidase</keyword>
<dbReference type="EC" id="3.2.1.51" evidence="3"/>
<proteinExistence type="inferred from homology"/>
<dbReference type="InterPro" id="IPR057739">
    <property type="entry name" value="Glyco_hydro_29_N"/>
</dbReference>
<dbReference type="PANTHER" id="PTHR10030:SF37">
    <property type="entry name" value="ALPHA-L-FUCOSIDASE-RELATED"/>
    <property type="match status" value="1"/>
</dbReference>